<keyword evidence="1" id="KW-0560">Oxidoreductase</keyword>
<dbReference type="Pfam" id="PF00346">
    <property type="entry name" value="Complex1_49kDa"/>
    <property type="match status" value="2"/>
</dbReference>
<dbReference type="RefSeq" id="WP_012121235.1">
    <property type="nucleotide sequence ID" value="NC_009767.1"/>
</dbReference>
<dbReference type="OrthoDB" id="138442at2"/>
<evidence type="ECO:0000313" key="4">
    <source>
        <dbReference type="Proteomes" id="UP000000263"/>
    </source>
</evidence>
<dbReference type="PANTHER" id="PTHR43485:SF1">
    <property type="entry name" value="FORMATE HYDROGENLYASE SUBUNIT 5-RELATED"/>
    <property type="match status" value="1"/>
</dbReference>
<keyword evidence="3" id="KW-0830">Ubiquinone</keyword>
<name>A7NMP0_ROSCS</name>
<gene>
    <name evidence="3" type="ordered locus">Rcas_2740</name>
</gene>
<dbReference type="HOGENOM" id="CLU_015134_1_2_0"/>
<protein>
    <submittedName>
        <fullName evidence="3">NADH-ubiquinone oxidoreductase chain 49kDa</fullName>
    </submittedName>
</protein>
<dbReference type="EMBL" id="CP000804">
    <property type="protein sequence ID" value="ABU58811.1"/>
    <property type="molecule type" value="Genomic_DNA"/>
</dbReference>
<dbReference type="Proteomes" id="UP000000263">
    <property type="component" value="Chromosome"/>
</dbReference>
<dbReference type="InterPro" id="IPR052197">
    <property type="entry name" value="ComplexI_49kDa-like"/>
</dbReference>
<dbReference type="PANTHER" id="PTHR43485">
    <property type="entry name" value="HYDROGENASE-4 COMPONENT G"/>
    <property type="match status" value="1"/>
</dbReference>
<dbReference type="InterPro" id="IPR029014">
    <property type="entry name" value="NiFe-Hase_large"/>
</dbReference>
<keyword evidence="4" id="KW-1185">Reference proteome</keyword>
<organism evidence="3 4">
    <name type="scientific">Roseiflexus castenholzii (strain DSM 13941 / HLO8)</name>
    <dbReference type="NCBI Taxonomy" id="383372"/>
    <lineage>
        <taxon>Bacteria</taxon>
        <taxon>Bacillati</taxon>
        <taxon>Chloroflexota</taxon>
        <taxon>Chloroflexia</taxon>
        <taxon>Chloroflexales</taxon>
        <taxon>Roseiflexineae</taxon>
        <taxon>Roseiflexaceae</taxon>
        <taxon>Roseiflexus</taxon>
    </lineage>
</organism>
<evidence type="ECO:0000259" key="2">
    <source>
        <dbReference type="Pfam" id="PF00346"/>
    </source>
</evidence>
<dbReference type="GO" id="GO:0016651">
    <property type="term" value="F:oxidoreductase activity, acting on NAD(P)H"/>
    <property type="evidence" value="ECO:0007669"/>
    <property type="project" value="InterPro"/>
</dbReference>
<dbReference type="KEGG" id="rca:Rcas_2740"/>
<evidence type="ECO:0000313" key="3">
    <source>
        <dbReference type="EMBL" id="ABU58811.1"/>
    </source>
</evidence>
<feature type="domain" description="NADH-quinone oxidoreductase subunit D" evidence="2">
    <location>
        <begin position="286"/>
        <end position="356"/>
    </location>
</feature>
<dbReference type="SUPFAM" id="SSF56762">
    <property type="entry name" value="HydB/Nqo4-like"/>
    <property type="match status" value="1"/>
</dbReference>
<dbReference type="eggNOG" id="COG3261">
    <property type="taxonomic scope" value="Bacteria"/>
</dbReference>
<dbReference type="Gene3D" id="1.10.645.10">
    <property type="entry name" value="Cytochrome-c3 Hydrogenase, chain B"/>
    <property type="match status" value="1"/>
</dbReference>
<feature type="domain" description="NADH-quinone oxidoreductase subunit D" evidence="2">
    <location>
        <begin position="134"/>
        <end position="281"/>
    </location>
</feature>
<dbReference type="GO" id="GO:0048038">
    <property type="term" value="F:quinone binding"/>
    <property type="evidence" value="ECO:0007669"/>
    <property type="project" value="InterPro"/>
</dbReference>
<evidence type="ECO:0000256" key="1">
    <source>
        <dbReference type="ARBA" id="ARBA00023002"/>
    </source>
</evidence>
<proteinExistence type="predicted"/>
<accession>A7NMP0</accession>
<sequence length="358" mass="39244">MPYSLTLGPFHPAWLGPQRFVLRIAGDRVVDVEYQSGFNERKCAERLSRLPLPDVLHLVARICGECSFAHSLAFCQALERLYPYDIGARAALIRVVAAELERAASHLRAAGAVLAAIGMDQRGAHLETLSRQFREMLAQVTGGRVPPPVCAPGGLLRDLSSSDRDDLLAMLPGISTDLYRFIDRLIDQRLLLARTIEVGMLPRTAAEQFGVRGPMARASGIRRDVRADQPYAAYAMLAFKPIVQEGGDVYARLLVFLLEAYESTKLVETALQHLPAEDPVVALPHEISRGQSSAAVEGPRGAIRYLIESDGLRLTRVQIDTPRQCDRLLARTVLSRAQLDDVMAIVASLAICVACAEQ</sequence>
<reference evidence="3 4" key="1">
    <citation type="submission" date="2007-08" db="EMBL/GenBank/DDBJ databases">
        <title>Complete sequence of Roseiflexus castenholzii DSM 13941.</title>
        <authorList>
            <consortium name="US DOE Joint Genome Institute"/>
            <person name="Copeland A."/>
            <person name="Lucas S."/>
            <person name="Lapidus A."/>
            <person name="Barry K."/>
            <person name="Glavina del Rio T."/>
            <person name="Dalin E."/>
            <person name="Tice H."/>
            <person name="Pitluck S."/>
            <person name="Thompson L.S."/>
            <person name="Brettin T."/>
            <person name="Bruce D."/>
            <person name="Detter J.C."/>
            <person name="Han C."/>
            <person name="Tapia R."/>
            <person name="Schmutz J."/>
            <person name="Larimer F."/>
            <person name="Land M."/>
            <person name="Hauser L."/>
            <person name="Kyrpides N."/>
            <person name="Mikhailova N."/>
            <person name="Bryant D.A."/>
            <person name="Hanada S."/>
            <person name="Tsukatani Y."/>
            <person name="Richardson P."/>
        </authorList>
    </citation>
    <scope>NUCLEOTIDE SEQUENCE [LARGE SCALE GENOMIC DNA]</scope>
    <source>
        <strain evidence="4">DSM 13941 / HLO8</strain>
    </source>
</reference>
<dbReference type="GO" id="GO:0051287">
    <property type="term" value="F:NAD binding"/>
    <property type="evidence" value="ECO:0007669"/>
    <property type="project" value="InterPro"/>
</dbReference>
<dbReference type="STRING" id="383372.Rcas_2740"/>
<dbReference type="InterPro" id="IPR001135">
    <property type="entry name" value="NADH_Q_OxRdtase_suD"/>
</dbReference>
<dbReference type="AlphaFoldDB" id="A7NMP0"/>